<dbReference type="EMBL" id="JAKELO010000002">
    <property type="protein sequence ID" value="MDE4908803.1"/>
    <property type="molecule type" value="Genomic_DNA"/>
</dbReference>
<dbReference type="InterPro" id="IPR054422">
    <property type="entry name" value="TetR-like_HI_0893_C"/>
</dbReference>
<dbReference type="PANTHER" id="PTHR30055">
    <property type="entry name" value="HTH-TYPE TRANSCRIPTIONAL REGULATOR RUTR"/>
    <property type="match status" value="1"/>
</dbReference>
<dbReference type="Proteomes" id="UP001143747">
    <property type="component" value="Unassembled WGS sequence"/>
</dbReference>
<gene>
    <name evidence="4" type="ORF">L0665_09310</name>
</gene>
<feature type="domain" description="HTH tetR-type" evidence="3">
    <location>
        <begin position="7"/>
        <end position="67"/>
    </location>
</feature>
<dbReference type="PANTHER" id="PTHR30055:SF222">
    <property type="entry name" value="REGULATORY PROTEIN"/>
    <property type="match status" value="1"/>
</dbReference>
<organism evidence="4 5">
    <name type="scientific">Methanogenium marinum</name>
    <dbReference type="NCBI Taxonomy" id="348610"/>
    <lineage>
        <taxon>Archaea</taxon>
        <taxon>Methanobacteriati</taxon>
        <taxon>Methanobacteriota</taxon>
        <taxon>Stenosarchaea group</taxon>
        <taxon>Methanomicrobia</taxon>
        <taxon>Methanomicrobiales</taxon>
        <taxon>Methanomicrobiaceae</taxon>
        <taxon>Methanogenium</taxon>
    </lineage>
</organism>
<evidence type="ECO:0000313" key="4">
    <source>
        <dbReference type="EMBL" id="MDE4908803.1"/>
    </source>
</evidence>
<dbReference type="InterPro" id="IPR050109">
    <property type="entry name" value="HTH-type_TetR-like_transc_reg"/>
</dbReference>
<reference evidence="4" key="1">
    <citation type="submission" date="2022-01" db="EMBL/GenBank/DDBJ databases">
        <title>Draft genome of Methanogenium marinum DSM 15558.</title>
        <authorList>
            <person name="Chen S.-C."/>
            <person name="You Y.-T."/>
        </authorList>
    </citation>
    <scope>NUCLEOTIDE SEQUENCE</scope>
    <source>
        <strain evidence="4">DSM 15558</strain>
    </source>
</reference>
<dbReference type="Pfam" id="PF22604">
    <property type="entry name" value="TetR_HI_0893_C"/>
    <property type="match status" value="1"/>
</dbReference>
<name>A0A9Q4PYJ0_9EURY</name>
<dbReference type="InterPro" id="IPR009057">
    <property type="entry name" value="Homeodomain-like_sf"/>
</dbReference>
<evidence type="ECO:0000256" key="1">
    <source>
        <dbReference type="ARBA" id="ARBA00023125"/>
    </source>
</evidence>
<accession>A0A9Q4PYJ0</accession>
<evidence type="ECO:0000313" key="5">
    <source>
        <dbReference type="Proteomes" id="UP001143747"/>
    </source>
</evidence>
<dbReference type="Gene3D" id="1.10.357.10">
    <property type="entry name" value="Tetracycline Repressor, domain 2"/>
    <property type="match status" value="1"/>
</dbReference>
<proteinExistence type="predicted"/>
<dbReference type="GO" id="GO:0003677">
    <property type="term" value="F:DNA binding"/>
    <property type="evidence" value="ECO:0007669"/>
    <property type="project" value="UniProtKB-UniRule"/>
</dbReference>
<evidence type="ECO:0000259" key="3">
    <source>
        <dbReference type="PROSITE" id="PS50977"/>
    </source>
</evidence>
<comment type="caution">
    <text evidence="4">The sequence shown here is derived from an EMBL/GenBank/DDBJ whole genome shotgun (WGS) entry which is preliminary data.</text>
</comment>
<protein>
    <submittedName>
        <fullName evidence="4">TetR/AcrR family transcriptional regulator</fullName>
    </submittedName>
</protein>
<dbReference type="InterPro" id="IPR001647">
    <property type="entry name" value="HTH_TetR"/>
</dbReference>
<dbReference type="PRINTS" id="PR00455">
    <property type="entry name" value="HTHTETR"/>
</dbReference>
<sequence length="238" mass="27148">MSRQLSEEKRRALMEAAVELFSTQGFQATPTQQISDRAGVSAGTLFRYFRTKEELIDSLYASIHRALTDAVDEAIHPETPVEEQIQNVKRQVLHWMFENPKKTLFFEQFSSSPNITEKAKKEPGTRFAALDELYQKAVSRGILKGINKEVFLANFWSPNFMLIHMHAFGRLQSDVEETIEQSVASMWCGMSPRQCATGKPDTETFHTMLPSGESLRKFTQTNLISGNKQRENHSNSRL</sequence>
<dbReference type="RefSeq" id="WP_274925415.1">
    <property type="nucleotide sequence ID" value="NZ_JAKELO010000002.1"/>
</dbReference>
<dbReference type="PROSITE" id="PS50977">
    <property type="entry name" value="HTH_TETR_2"/>
    <property type="match status" value="1"/>
</dbReference>
<evidence type="ECO:0000256" key="2">
    <source>
        <dbReference type="PROSITE-ProRule" id="PRU00335"/>
    </source>
</evidence>
<dbReference type="Pfam" id="PF00440">
    <property type="entry name" value="TetR_N"/>
    <property type="match status" value="1"/>
</dbReference>
<feature type="DNA-binding region" description="H-T-H motif" evidence="2">
    <location>
        <begin position="30"/>
        <end position="49"/>
    </location>
</feature>
<dbReference type="AlphaFoldDB" id="A0A9Q4PYJ0"/>
<keyword evidence="5" id="KW-1185">Reference proteome</keyword>
<keyword evidence="1 2" id="KW-0238">DNA-binding</keyword>
<dbReference type="SUPFAM" id="SSF46689">
    <property type="entry name" value="Homeodomain-like"/>
    <property type="match status" value="1"/>
</dbReference>